<evidence type="ECO:0000256" key="1">
    <source>
        <dbReference type="SAM" id="MobiDB-lite"/>
    </source>
</evidence>
<evidence type="ECO:0000313" key="3">
    <source>
        <dbReference type="Proteomes" id="UP001590951"/>
    </source>
</evidence>
<feature type="compositionally biased region" description="Basic residues" evidence="1">
    <location>
        <begin position="389"/>
        <end position="403"/>
    </location>
</feature>
<proteinExistence type="predicted"/>
<dbReference type="Proteomes" id="UP001590951">
    <property type="component" value="Unassembled WGS sequence"/>
</dbReference>
<keyword evidence="3" id="KW-1185">Reference proteome</keyword>
<feature type="region of interest" description="Disordered" evidence="1">
    <location>
        <begin position="375"/>
        <end position="404"/>
    </location>
</feature>
<feature type="compositionally biased region" description="Low complexity" evidence="1">
    <location>
        <begin position="10"/>
        <end position="27"/>
    </location>
</feature>
<sequence length="557" mass="64052">MATRYHPYCRSASSSSPSSTPRSSPRQSPRDQKYNFAVTAKISDPAGNAAAASLRLEEAAKVKEPDWNDFDTARYWLVQRYRPGDTELGSPLFQYITKLQMKLQRKRKIANPWLGPHYLGTMLSDRELDRFIHEYPKAKYVHSPNKKPLYQDPPLSPTLTWCEPSCSFIDLYTAKFIKEPIWKDAGASRAWLEQRYCPDDAHLGSPLFRYMTDCFCGVRPSYFAPSLWLGELLSWEELKRWNYGENGSKRTWVLNKAKEPLYPDCPLSESSGNTHHIHWSQLNWADRSSPFQDLGSAGLIVEPRWRDKEASKAWLEQRYDAGDGSAAGRYSYMLSLNEMGRFSGEFGHAMHWDENMKPLYPDGSLPFSYEAIPFMRNGSNDRKPNQTPKRPKHKMQRSGRTKKQVWENSAPELLNASTKSQNSYVLNSKVEKEYKRSRSKPARAARECRQAAEAVGQRVHRTEDAAPGVRQMTFWFWTEPRTRDIIIGFVKDGGGKAAGIHPPAVKTQAVNVTRIRLDDIEDRRRLPTIERRICQWRREKEVIASVEHKTNVALEVG</sequence>
<dbReference type="EMBL" id="JBHFEH010000041">
    <property type="protein sequence ID" value="KAL2050913.1"/>
    <property type="molecule type" value="Genomic_DNA"/>
</dbReference>
<accession>A0ABR4B0H8</accession>
<protein>
    <submittedName>
        <fullName evidence="2">Uncharacterized protein</fullName>
    </submittedName>
</protein>
<gene>
    <name evidence="2" type="ORF">ABVK25_008811</name>
</gene>
<reference evidence="2 3" key="1">
    <citation type="submission" date="2024-09" db="EMBL/GenBank/DDBJ databases">
        <title>Rethinking Asexuality: The Enigmatic Case of Functional Sexual Genes in Lepraria (Stereocaulaceae).</title>
        <authorList>
            <person name="Doellman M."/>
            <person name="Sun Y."/>
            <person name="Barcenas-Pena A."/>
            <person name="Lumbsch H.T."/>
            <person name="Grewe F."/>
        </authorList>
    </citation>
    <scope>NUCLEOTIDE SEQUENCE [LARGE SCALE GENOMIC DNA]</scope>
    <source>
        <strain evidence="2 3">Grewe 0041</strain>
    </source>
</reference>
<feature type="region of interest" description="Disordered" evidence="1">
    <location>
        <begin position="1"/>
        <end position="33"/>
    </location>
</feature>
<organism evidence="2 3">
    <name type="scientific">Lepraria finkii</name>
    <dbReference type="NCBI Taxonomy" id="1340010"/>
    <lineage>
        <taxon>Eukaryota</taxon>
        <taxon>Fungi</taxon>
        <taxon>Dikarya</taxon>
        <taxon>Ascomycota</taxon>
        <taxon>Pezizomycotina</taxon>
        <taxon>Lecanoromycetes</taxon>
        <taxon>OSLEUM clade</taxon>
        <taxon>Lecanoromycetidae</taxon>
        <taxon>Lecanorales</taxon>
        <taxon>Lecanorineae</taxon>
        <taxon>Stereocaulaceae</taxon>
        <taxon>Lepraria</taxon>
    </lineage>
</organism>
<comment type="caution">
    <text evidence="2">The sequence shown here is derived from an EMBL/GenBank/DDBJ whole genome shotgun (WGS) entry which is preliminary data.</text>
</comment>
<evidence type="ECO:0000313" key="2">
    <source>
        <dbReference type="EMBL" id="KAL2050913.1"/>
    </source>
</evidence>
<name>A0ABR4B0H8_9LECA</name>